<evidence type="ECO:0000256" key="4">
    <source>
        <dbReference type="ARBA" id="ARBA00022475"/>
    </source>
</evidence>
<organism evidence="9 10">
    <name type="scientific">Williamwhitmania taraxaci</name>
    <dbReference type="NCBI Taxonomy" id="1640674"/>
    <lineage>
        <taxon>Bacteria</taxon>
        <taxon>Pseudomonadati</taxon>
        <taxon>Bacteroidota</taxon>
        <taxon>Bacteroidia</taxon>
        <taxon>Bacteroidales</taxon>
        <taxon>Williamwhitmaniaceae</taxon>
        <taxon>Williamwhitmania</taxon>
    </lineage>
</organism>
<reference evidence="9 10" key="1">
    <citation type="submission" date="2016-09" db="EMBL/GenBank/DDBJ databases">
        <authorList>
            <person name="Capua I."/>
            <person name="De Benedictis P."/>
            <person name="Joannis T."/>
            <person name="Lombin L.H."/>
            <person name="Cattoli G."/>
        </authorList>
    </citation>
    <scope>NUCLEOTIDE SEQUENCE [LARGE SCALE GENOMIC DNA]</scope>
    <source>
        <strain evidence="9 10">A7P-90m</strain>
    </source>
</reference>
<feature type="transmembrane region" description="Helical" evidence="8">
    <location>
        <begin position="159"/>
        <end position="185"/>
    </location>
</feature>
<evidence type="ECO:0000313" key="9">
    <source>
        <dbReference type="EMBL" id="SDB83259.1"/>
    </source>
</evidence>
<dbReference type="GO" id="GO:0005886">
    <property type="term" value="C:plasma membrane"/>
    <property type="evidence" value="ECO:0007669"/>
    <property type="project" value="UniProtKB-SubCell"/>
</dbReference>
<keyword evidence="3" id="KW-0813">Transport</keyword>
<evidence type="ECO:0000256" key="5">
    <source>
        <dbReference type="ARBA" id="ARBA00022692"/>
    </source>
</evidence>
<dbReference type="Pfam" id="PF01925">
    <property type="entry name" value="TauE"/>
    <property type="match status" value="1"/>
</dbReference>
<evidence type="ECO:0000256" key="8">
    <source>
        <dbReference type="RuleBase" id="RU363041"/>
    </source>
</evidence>
<evidence type="ECO:0000313" key="10">
    <source>
        <dbReference type="Proteomes" id="UP000199452"/>
    </source>
</evidence>
<accession>A0A1G6GMT8</accession>
<feature type="transmembrane region" description="Helical" evidence="8">
    <location>
        <begin position="21"/>
        <end position="43"/>
    </location>
</feature>
<dbReference type="Proteomes" id="UP000199452">
    <property type="component" value="Unassembled WGS sequence"/>
</dbReference>
<dbReference type="PANTHER" id="PTHR30269:SF0">
    <property type="entry name" value="MEMBRANE TRANSPORTER PROTEIN YFCA-RELATED"/>
    <property type="match status" value="1"/>
</dbReference>
<comment type="similarity">
    <text evidence="2 8">Belongs to the 4-toluene sulfonate uptake permease (TSUP) (TC 2.A.102) family.</text>
</comment>
<evidence type="ECO:0000256" key="6">
    <source>
        <dbReference type="ARBA" id="ARBA00022989"/>
    </source>
</evidence>
<feature type="transmembrane region" description="Helical" evidence="8">
    <location>
        <begin position="119"/>
        <end position="138"/>
    </location>
</feature>
<comment type="subcellular location">
    <subcellularLocation>
        <location evidence="1 8">Cell membrane</location>
        <topology evidence="1 8">Multi-pass membrane protein</topology>
    </subcellularLocation>
</comment>
<dbReference type="InterPro" id="IPR052017">
    <property type="entry name" value="TSUP"/>
</dbReference>
<dbReference type="OrthoDB" id="554695at2"/>
<keyword evidence="6 8" id="KW-1133">Transmembrane helix</keyword>
<evidence type="ECO:0000256" key="3">
    <source>
        <dbReference type="ARBA" id="ARBA00022448"/>
    </source>
</evidence>
<evidence type="ECO:0000256" key="1">
    <source>
        <dbReference type="ARBA" id="ARBA00004651"/>
    </source>
</evidence>
<dbReference type="AlphaFoldDB" id="A0A1G6GMT8"/>
<feature type="transmembrane region" description="Helical" evidence="8">
    <location>
        <begin position="250"/>
        <end position="273"/>
    </location>
</feature>
<evidence type="ECO:0000256" key="7">
    <source>
        <dbReference type="ARBA" id="ARBA00023136"/>
    </source>
</evidence>
<proteinExistence type="inferred from homology"/>
<protein>
    <recommendedName>
        <fullName evidence="8">Probable membrane transporter protein</fullName>
    </recommendedName>
</protein>
<feature type="transmembrane region" description="Helical" evidence="8">
    <location>
        <begin position="197"/>
        <end position="217"/>
    </location>
</feature>
<dbReference type="EMBL" id="FMYP01000002">
    <property type="protein sequence ID" value="SDB83259.1"/>
    <property type="molecule type" value="Genomic_DNA"/>
</dbReference>
<dbReference type="PANTHER" id="PTHR30269">
    <property type="entry name" value="TRANSMEMBRANE PROTEIN YFCA"/>
    <property type="match status" value="1"/>
</dbReference>
<keyword evidence="4 8" id="KW-1003">Cell membrane</keyword>
<feature type="transmembrane region" description="Helical" evidence="8">
    <location>
        <begin position="63"/>
        <end position="83"/>
    </location>
</feature>
<gene>
    <name evidence="9" type="ORF">SAMN05216323_100271</name>
</gene>
<feature type="transmembrane region" description="Helical" evidence="8">
    <location>
        <begin position="95"/>
        <end position="113"/>
    </location>
</feature>
<keyword evidence="5 8" id="KW-0812">Transmembrane</keyword>
<dbReference type="InterPro" id="IPR002781">
    <property type="entry name" value="TM_pro_TauE-like"/>
</dbReference>
<dbReference type="RefSeq" id="WP_092434433.1">
    <property type="nucleotide sequence ID" value="NZ_FMYP01000002.1"/>
</dbReference>
<keyword evidence="7 8" id="KW-0472">Membrane</keyword>
<evidence type="ECO:0000256" key="2">
    <source>
        <dbReference type="ARBA" id="ARBA00009142"/>
    </source>
</evidence>
<keyword evidence="10" id="KW-1185">Reference proteome</keyword>
<feature type="transmembrane region" description="Helical" evidence="8">
    <location>
        <begin position="224"/>
        <end position="244"/>
    </location>
</feature>
<name>A0A1G6GMT8_9BACT</name>
<sequence length="277" mass="30634">MEWINSYWIYLHQAYLTGNLYQWDIISILIIAGFLVGFINTIAGSGTVITYSLFMGMGMPANITNGTIRLGVILQTLAATFNFKRQGILDYKRGLKLSIPVAIGSIIGAQSAALIDTKIFEKLLAFIMLSMIFFLFRSPDKWIYGQVAKQELKISWKQWILFLSIGFYGGFTHIGVGIFLLAGLVLSAGYDLVRGNAIKILAVLVYSPLALIVFMVNNQVDYRIGLISAIGNVFGGILASNVAVTWGAGFIRWFLTSIILLFAASKLGVIHWIQLML</sequence>